<sequence>MEPQAVAKLLLPLKPPKPASRLKALLLLARIVMKFLDIMTADADCLFVDFLRLRLFVMIQQLQSLAKHEEDEDGARNLRHQHLT</sequence>
<keyword evidence="2" id="KW-1185">Reference proteome</keyword>
<organism evidence="1 2">
    <name type="scientific">Protopolystoma xenopodis</name>
    <dbReference type="NCBI Taxonomy" id="117903"/>
    <lineage>
        <taxon>Eukaryota</taxon>
        <taxon>Metazoa</taxon>
        <taxon>Spiralia</taxon>
        <taxon>Lophotrochozoa</taxon>
        <taxon>Platyhelminthes</taxon>
        <taxon>Monogenea</taxon>
        <taxon>Polyopisthocotylea</taxon>
        <taxon>Polystomatidea</taxon>
        <taxon>Polystomatidae</taxon>
        <taxon>Protopolystoma</taxon>
    </lineage>
</organism>
<name>A0A3S5FBX2_9PLAT</name>
<evidence type="ECO:0000313" key="1">
    <source>
        <dbReference type="EMBL" id="VEL08854.1"/>
    </source>
</evidence>
<reference evidence="1" key="1">
    <citation type="submission" date="2018-11" db="EMBL/GenBank/DDBJ databases">
        <authorList>
            <consortium name="Pathogen Informatics"/>
        </authorList>
    </citation>
    <scope>NUCLEOTIDE SEQUENCE</scope>
</reference>
<evidence type="ECO:0000313" key="2">
    <source>
        <dbReference type="Proteomes" id="UP000784294"/>
    </source>
</evidence>
<dbReference type="AlphaFoldDB" id="A0A3S5FBX2"/>
<comment type="caution">
    <text evidence="1">The sequence shown here is derived from an EMBL/GenBank/DDBJ whole genome shotgun (WGS) entry which is preliminary data.</text>
</comment>
<protein>
    <submittedName>
        <fullName evidence="1">Uncharacterized protein</fullName>
    </submittedName>
</protein>
<dbReference type="EMBL" id="CAAALY010004891">
    <property type="protein sequence ID" value="VEL08854.1"/>
    <property type="molecule type" value="Genomic_DNA"/>
</dbReference>
<dbReference type="Proteomes" id="UP000784294">
    <property type="component" value="Unassembled WGS sequence"/>
</dbReference>
<gene>
    <name evidence="1" type="ORF">PXEA_LOCUS2294</name>
</gene>
<accession>A0A3S5FBX2</accession>
<proteinExistence type="predicted"/>